<organism evidence="1 2">
    <name type="scientific">Phocaeicola vulgatus</name>
    <name type="common">Bacteroides vulgatus</name>
    <dbReference type="NCBI Taxonomy" id="821"/>
    <lineage>
        <taxon>Bacteria</taxon>
        <taxon>Pseudomonadati</taxon>
        <taxon>Bacteroidota</taxon>
        <taxon>Bacteroidia</taxon>
        <taxon>Bacteroidales</taxon>
        <taxon>Bacteroidaceae</taxon>
        <taxon>Phocaeicola</taxon>
    </lineage>
</organism>
<sequence length="55" mass="6033">MDADGNRSNTQNDGEKQDGHKAARFFLGWLVALNKGITKLLKKALGPDYIAVTED</sequence>
<evidence type="ECO:0000313" key="1">
    <source>
        <dbReference type="EMBL" id="NVB76598.1"/>
    </source>
</evidence>
<proteinExistence type="predicted"/>
<reference evidence="1 2" key="1">
    <citation type="submission" date="2020-04" db="EMBL/GenBank/DDBJ databases">
        <authorList>
            <person name="Pieper L."/>
        </authorList>
    </citation>
    <scope>NUCLEOTIDE SEQUENCE [LARGE SCALE GENOMIC DNA]</scope>
    <source>
        <strain evidence="1 2">B33</strain>
    </source>
</reference>
<evidence type="ECO:0000313" key="2">
    <source>
        <dbReference type="Proteomes" id="UP000524321"/>
    </source>
</evidence>
<comment type="caution">
    <text evidence="1">The sequence shown here is derived from an EMBL/GenBank/DDBJ whole genome shotgun (WGS) entry which is preliminary data.</text>
</comment>
<gene>
    <name evidence="1" type="ORF">HUV05_24495</name>
</gene>
<name>A0A7Y6PIR4_PHOVU</name>
<dbReference type="EMBL" id="JABWDJ010000649">
    <property type="protein sequence ID" value="NVB76598.1"/>
    <property type="molecule type" value="Genomic_DNA"/>
</dbReference>
<reference evidence="1 2" key="2">
    <citation type="submission" date="2020-07" db="EMBL/GenBank/DDBJ databases">
        <title>Bacterial metabolism rescues the inhibition of intestinal drug absorption by food and drug additives.</title>
        <authorList>
            <person name="Zou L."/>
            <person name="Spanogiannopoulos P."/>
            <person name="Chien H.-C."/>
            <person name="Pieper L.M."/>
            <person name="Cai W."/>
            <person name="Khuri N."/>
            <person name="Pottel J."/>
            <person name="Vora B."/>
            <person name="Ni Z."/>
            <person name="Tsakalozou E."/>
            <person name="Zhang W."/>
            <person name="Shoichet B.K."/>
            <person name="Giacomini K.M."/>
            <person name="Turnbaugh P.J."/>
        </authorList>
    </citation>
    <scope>NUCLEOTIDE SEQUENCE [LARGE SCALE GENOMIC DNA]</scope>
    <source>
        <strain evidence="1 2">B33</strain>
    </source>
</reference>
<feature type="non-terminal residue" evidence="1">
    <location>
        <position position="55"/>
    </location>
</feature>
<protein>
    <submittedName>
        <fullName evidence="1">Uncharacterized protein</fullName>
    </submittedName>
</protein>
<dbReference type="Proteomes" id="UP000524321">
    <property type="component" value="Unassembled WGS sequence"/>
</dbReference>
<accession>A0A7Y6PIR4</accession>
<dbReference type="AlphaFoldDB" id="A0A7Y6PIR4"/>